<dbReference type="Proteomes" id="UP000792457">
    <property type="component" value="Unassembled WGS sequence"/>
</dbReference>
<protein>
    <submittedName>
        <fullName evidence="1">Uncharacterized protein</fullName>
    </submittedName>
</protein>
<proteinExistence type="predicted"/>
<reference evidence="1" key="1">
    <citation type="submission" date="2013-04" db="EMBL/GenBank/DDBJ databases">
        <authorList>
            <person name="Qu J."/>
            <person name="Murali S.C."/>
            <person name="Bandaranaike D."/>
            <person name="Bellair M."/>
            <person name="Blankenburg K."/>
            <person name="Chao H."/>
            <person name="Dinh H."/>
            <person name="Doddapaneni H."/>
            <person name="Downs B."/>
            <person name="Dugan-Rocha S."/>
            <person name="Elkadiri S."/>
            <person name="Gnanaolivu R.D."/>
            <person name="Hernandez B."/>
            <person name="Javaid M."/>
            <person name="Jayaseelan J.C."/>
            <person name="Lee S."/>
            <person name="Li M."/>
            <person name="Ming W."/>
            <person name="Munidasa M."/>
            <person name="Muniz J."/>
            <person name="Nguyen L."/>
            <person name="Ongeri F."/>
            <person name="Osuji N."/>
            <person name="Pu L.-L."/>
            <person name="Puazo M."/>
            <person name="Qu C."/>
            <person name="Quiroz J."/>
            <person name="Raj R."/>
            <person name="Weissenberger G."/>
            <person name="Xin Y."/>
            <person name="Zou X."/>
            <person name="Han Y."/>
            <person name="Richards S."/>
            <person name="Worley K."/>
            <person name="Muzny D."/>
            <person name="Gibbs R."/>
        </authorList>
    </citation>
    <scope>NUCLEOTIDE SEQUENCE</scope>
    <source>
        <strain evidence="1">Sampled in the wild</strain>
    </source>
</reference>
<dbReference type="EMBL" id="KZ308238">
    <property type="protein sequence ID" value="KAG8225469.1"/>
    <property type="molecule type" value="Genomic_DNA"/>
</dbReference>
<gene>
    <name evidence="1" type="ORF">J437_LFUL004470</name>
</gene>
<keyword evidence="2" id="KW-1185">Reference proteome</keyword>
<reference evidence="1" key="2">
    <citation type="submission" date="2017-10" db="EMBL/GenBank/DDBJ databases">
        <title>Ladona fulva Genome sequencing and assembly.</title>
        <authorList>
            <person name="Murali S."/>
            <person name="Richards S."/>
            <person name="Bandaranaike D."/>
            <person name="Bellair M."/>
            <person name="Blankenburg K."/>
            <person name="Chao H."/>
            <person name="Dinh H."/>
            <person name="Doddapaneni H."/>
            <person name="Dugan-Rocha S."/>
            <person name="Elkadiri S."/>
            <person name="Gnanaolivu R."/>
            <person name="Hernandez B."/>
            <person name="Skinner E."/>
            <person name="Javaid M."/>
            <person name="Lee S."/>
            <person name="Li M."/>
            <person name="Ming W."/>
            <person name="Munidasa M."/>
            <person name="Muniz J."/>
            <person name="Nguyen L."/>
            <person name="Hughes D."/>
            <person name="Osuji N."/>
            <person name="Pu L.-L."/>
            <person name="Puazo M."/>
            <person name="Qu C."/>
            <person name="Quiroz J."/>
            <person name="Raj R."/>
            <person name="Weissenberger G."/>
            <person name="Xin Y."/>
            <person name="Zou X."/>
            <person name="Han Y."/>
            <person name="Worley K."/>
            <person name="Muzny D."/>
            <person name="Gibbs R."/>
        </authorList>
    </citation>
    <scope>NUCLEOTIDE SEQUENCE</scope>
    <source>
        <strain evidence="1">Sampled in the wild</strain>
    </source>
</reference>
<sequence>MLWPLFLCMDVRSAYNSIIHQARISEKDVTGHLPDVTDEETGDDVEDIFKNTDVNDSESDEDKIADDDDLVMNILGDPYMWTLKEEVTKIAEDDDLVTNIPGHPYMWTFTEVQQFLDTNPNLKLQSRACEWVETNSSEIRTLLESVATPFFSKVFWRRDSTSSSFYTLQTIQPTIQRDQGRNFSRYSQS</sequence>
<accession>A0A8K0NZD6</accession>
<dbReference type="AlphaFoldDB" id="A0A8K0NZD6"/>
<name>A0A8K0NZD6_LADFU</name>
<comment type="caution">
    <text evidence="1">The sequence shown here is derived from an EMBL/GenBank/DDBJ whole genome shotgun (WGS) entry which is preliminary data.</text>
</comment>
<evidence type="ECO:0000313" key="2">
    <source>
        <dbReference type="Proteomes" id="UP000792457"/>
    </source>
</evidence>
<organism evidence="1 2">
    <name type="scientific">Ladona fulva</name>
    <name type="common">Scarce chaser dragonfly</name>
    <name type="synonym">Libellula fulva</name>
    <dbReference type="NCBI Taxonomy" id="123851"/>
    <lineage>
        <taxon>Eukaryota</taxon>
        <taxon>Metazoa</taxon>
        <taxon>Ecdysozoa</taxon>
        <taxon>Arthropoda</taxon>
        <taxon>Hexapoda</taxon>
        <taxon>Insecta</taxon>
        <taxon>Pterygota</taxon>
        <taxon>Palaeoptera</taxon>
        <taxon>Odonata</taxon>
        <taxon>Epiprocta</taxon>
        <taxon>Anisoptera</taxon>
        <taxon>Libelluloidea</taxon>
        <taxon>Libellulidae</taxon>
        <taxon>Ladona</taxon>
    </lineage>
</organism>
<evidence type="ECO:0000313" key="1">
    <source>
        <dbReference type="EMBL" id="KAG8225469.1"/>
    </source>
</evidence>